<evidence type="ECO:0000313" key="4">
    <source>
        <dbReference type="EMBL" id="KUI64607.1"/>
    </source>
</evidence>
<dbReference type="GO" id="GO:0005975">
    <property type="term" value="P:carbohydrate metabolic process"/>
    <property type="evidence" value="ECO:0007669"/>
    <property type="project" value="InterPro"/>
</dbReference>
<name>A0A194VKT0_CYTMA</name>
<reference evidence="4" key="1">
    <citation type="submission" date="2014-12" db="EMBL/GenBank/DDBJ databases">
        <title>Genome Sequence of Valsa Canker Pathogens Uncovers a Specific Adaption of Colonization on Woody Bark.</title>
        <authorList>
            <person name="Yin Z."/>
            <person name="Liu H."/>
            <person name="Gao X."/>
            <person name="Li Z."/>
            <person name="Song N."/>
            <person name="Ke X."/>
            <person name="Dai Q."/>
            <person name="Wu Y."/>
            <person name="Sun Y."/>
            <person name="Xu J.-R."/>
            <person name="Kang Z.K."/>
            <person name="Wang L."/>
            <person name="Huang L."/>
        </authorList>
    </citation>
    <scope>NUCLEOTIDE SEQUENCE [LARGE SCALE GENOMIC DNA]</scope>
    <source>
        <strain evidence="4">03-8</strain>
    </source>
</reference>
<evidence type="ECO:0000256" key="2">
    <source>
        <dbReference type="SAM" id="Phobius"/>
    </source>
</evidence>
<dbReference type="Gene3D" id="2.60.120.200">
    <property type="match status" value="1"/>
</dbReference>
<dbReference type="InterPro" id="IPR013320">
    <property type="entry name" value="ConA-like_dom_sf"/>
</dbReference>
<organism evidence="4 5">
    <name type="scientific">Cytospora mali</name>
    <name type="common">Apple Valsa canker fungus</name>
    <name type="synonym">Valsa mali</name>
    <dbReference type="NCBI Taxonomy" id="578113"/>
    <lineage>
        <taxon>Eukaryota</taxon>
        <taxon>Fungi</taxon>
        <taxon>Dikarya</taxon>
        <taxon>Ascomycota</taxon>
        <taxon>Pezizomycotina</taxon>
        <taxon>Sordariomycetes</taxon>
        <taxon>Sordariomycetidae</taxon>
        <taxon>Diaporthales</taxon>
        <taxon>Cytosporaceae</taxon>
        <taxon>Cytospora</taxon>
    </lineage>
</organism>
<dbReference type="AlphaFoldDB" id="A0A194VKT0"/>
<dbReference type="InterPro" id="IPR000757">
    <property type="entry name" value="Beta-glucanase-like"/>
</dbReference>
<dbReference type="InterPro" id="IPR050546">
    <property type="entry name" value="Glycosyl_Hydrlase_16"/>
</dbReference>
<comment type="similarity">
    <text evidence="1">Belongs to the glycosyl hydrolase 16 family.</text>
</comment>
<keyword evidence="2" id="KW-1133">Transmembrane helix</keyword>
<keyword evidence="2" id="KW-0472">Membrane</keyword>
<gene>
    <name evidence="4" type="ORF">VM1G_00836</name>
</gene>
<keyword evidence="5" id="KW-1185">Reference proteome</keyword>
<dbReference type="Proteomes" id="UP000078559">
    <property type="component" value="Chromosome 1"/>
</dbReference>
<dbReference type="GO" id="GO:0004553">
    <property type="term" value="F:hydrolase activity, hydrolyzing O-glycosyl compounds"/>
    <property type="evidence" value="ECO:0007669"/>
    <property type="project" value="InterPro"/>
</dbReference>
<keyword evidence="2" id="KW-0812">Transmembrane</keyword>
<dbReference type="EMBL" id="CM003098">
    <property type="protein sequence ID" value="KUI64607.1"/>
    <property type="molecule type" value="Genomic_DNA"/>
</dbReference>
<dbReference type="Pfam" id="PF00722">
    <property type="entry name" value="Glyco_hydro_16"/>
    <property type="match status" value="1"/>
</dbReference>
<dbReference type="PANTHER" id="PTHR10963">
    <property type="entry name" value="GLYCOSYL HYDROLASE-RELATED"/>
    <property type="match status" value="1"/>
</dbReference>
<accession>A0A194VKT0</accession>
<feature type="transmembrane region" description="Helical" evidence="2">
    <location>
        <begin position="51"/>
        <end position="70"/>
    </location>
</feature>
<protein>
    <submittedName>
        <fullName evidence="4">Beta-1,3-glucan-binding protein</fullName>
    </submittedName>
</protein>
<dbReference type="SUPFAM" id="SSF49899">
    <property type="entry name" value="Concanavalin A-like lectins/glucanases"/>
    <property type="match status" value="1"/>
</dbReference>
<evidence type="ECO:0000256" key="1">
    <source>
        <dbReference type="ARBA" id="ARBA00006865"/>
    </source>
</evidence>
<dbReference type="PROSITE" id="PS51762">
    <property type="entry name" value="GH16_2"/>
    <property type="match status" value="1"/>
</dbReference>
<evidence type="ECO:0000259" key="3">
    <source>
        <dbReference type="PROSITE" id="PS51762"/>
    </source>
</evidence>
<evidence type="ECO:0000313" key="5">
    <source>
        <dbReference type="Proteomes" id="UP000078559"/>
    </source>
</evidence>
<dbReference type="OrthoDB" id="4781at2759"/>
<feature type="domain" description="GH16" evidence="3">
    <location>
        <begin position="112"/>
        <end position="425"/>
    </location>
</feature>
<proteinExistence type="inferred from homology"/>
<dbReference type="PANTHER" id="PTHR10963:SF55">
    <property type="entry name" value="GLYCOSIDE HYDROLASE FAMILY 16 PROTEIN"/>
    <property type="match status" value="1"/>
</dbReference>
<dbReference type="SMR" id="A0A194VKT0"/>
<sequence length="430" mass="48331">MDPTGTSTPTHNSAVFTGKTRKRFVSYRLRGEYEKPWLEDPKFNRTKYNNYVVYVFIVIGVCLAGVVAYFKVQPALPTPICLIYEDKFDAGKLDESKWTYEVALNGFGTGSFDWTTTDSTNIYTDDKGLHIIPTLTNETTSITTDQLYNGYTLNLTADGTCTETSAASCVAHSNSTLGSMIPPVRSARINTKGKVGIRYGRVEVVAKLPRGDWIWPAIWMMPTDSVYGDWPKSGEIDIMESRGNPVSYPGGRDVYYSTLHWGPSSDLDAYWRTQAVRAKRRGDFTEGFHTYGLEWNAKHIYMYIDDRLTQVLYTKFHASKPFWEKGHFSGDSENNTLITNPWADSNSTTGNAPFDQEFYLILNVAIGAKNGWFLDGKGGKPWVDDATNAQWTFWDDADTWLPTWGEADSRGMTVRSVKVWQAGSCGTAEL</sequence>